<name>A0A0G4GPD2_9ALVE</name>
<feature type="compositionally biased region" description="Basic and acidic residues" evidence="1">
    <location>
        <begin position="454"/>
        <end position="463"/>
    </location>
</feature>
<feature type="compositionally biased region" description="Basic and acidic residues" evidence="1">
    <location>
        <begin position="545"/>
        <end position="557"/>
    </location>
</feature>
<evidence type="ECO:0000256" key="2">
    <source>
        <dbReference type="SAM" id="Phobius"/>
    </source>
</evidence>
<dbReference type="EMBL" id="CDMZ01001413">
    <property type="protein sequence ID" value="CEM32189.1"/>
    <property type="molecule type" value="Genomic_DNA"/>
</dbReference>
<dbReference type="VEuPathDB" id="CryptoDB:Cvel_5015"/>
<feature type="region of interest" description="Disordered" evidence="1">
    <location>
        <begin position="56"/>
        <end position="176"/>
    </location>
</feature>
<reference evidence="3" key="1">
    <citation type="submission" date="2014-11" db="EMBL/GenBank/DDBJ databases">
        <authorList>
            <person name="Otto D Thomas"/>
            <person name="Naeem Raeece"/>
        </authorList>
    </citation>
    <scope>NUCLEOTIDE SEQUENCE</scope>
</reference>
<feature type="region of interest" description="Disordered" evidence="1">
    <location>
        <begin position="189"/>
        <end position="210"/>
    </location>
</feature>
<evidence type="ECO:0000256" key="1">
    <source>
        <dbReference type="SAM" id="MobiDB-lite"/>
    </source>
</evidence>
<protein>
    <submittedName>
        <fullName evidence="3">Uncharacterized protein</fullName>
    </submittedName>
</protein>
<gene>
    <name evidence="3" type="ORF">Cvel_5015</name>
</gene>
<evidence type="ECO:0000313" key="3">
    <source>
        <dbReference type="EMBL" id="CEM32189.1"/>
    </source>
</evidence>
<feature type="transmembrane region" description="Helical" evidence="2">
    <location>
        <begin position="12"/>
        <end position="30"/>
    </location>
</feature>
<keyword evidence="2" id="KW-0812">Transmembrane</keyword>
<organism evidence="3">
    <name type="scientific">Chromera velia CCMP2878</name>
    <dbReference type="NCBI Taxonomy" id="1169474"/>
    <lineage>
        <taxon>Eukaryota</taxon>
        <taxon>Sar</taxon>
        <taxon>Alveolata</taxon>
        <taxon>Colpodellida</taxon>
        <taxon>Chromeraceae</taxon>
        <taxon>Chromera</taxon>
    </lineage>
</organism>
<feature type="compositionally biased region" description="Polar residues" evidence="1">
    <location>
        <begin position="506"/>
        <end position="515"/>
    </location>
</feature>
<feature type="compositionally biased region" description="Basic and acidic residues" evidence="1">
    <location>
        <begin position="162"/>
        <end position="176"/>
    </location>
</feature>
<feature type="region of interest" description="Disordered" evidence="1">
    <location>
        <begin position="454"/>
        <end position="517"/>
    </location>
</feature>
<feature type="region of interest" description="Disordered" evidence="1">
    <location>
        <begin position="531"/>
        <end position="599"/>
    </location>
</feature>
<sequence>MNFRTGFKVFHFLWSLMLVLFCGVSLSFVLKPGDDNVRGNGRQAASRRSRRISLSPNLSSMLRMEGRMGEGSGEASRKSSGKRGGRDSASSKKRGLDKRSTFRERDPDEQALDFRLQDSVVLPPDLQPGKAKGQAEKTAENKDQRTSTDLDIVSTSLIAGDRNSEGRGQEGMGREGEIEEAAILSRSSSSSASLEPLSGPQPASSESNSSAAAVAAGGGFGKGILDLDGFFLECVRIARSEVVLPSWLQKAPLERNVMSTIAPLTIRAGYLILFANEFMARNWSFCAAFLALLGASRSARAPDWATAIGAILLSAVFQPLFSTYAGFEVLVPALLLAVPFIVTFSRLIGDDDAALDESEFPFLALFGGGGSDEQTKRLRQEVKKLLPVSEKSSMQQLRQFIRANNLDVKTGGFGRTKAVVFRDVLQVYVKSAREEEEKKAKEIMEARKRRELRRQSELQRLRDASPAVAVPLSQSGFTEGGRGRDLDWMDSRSVTESQTEKDMDSTTESGRNKWTSPAAYAEEFREWDEKLLERAPGSKSSRKGRNGEGAEAIRADGDLQTGREGGSQESKAGAAENDGSQGGSDGESPAEVIDRRDKD</sequence>
<feature type="compositionally biased region" description="Basic and acidic residues" evidence="1">
    <location>
        <begin position="133"/>
        <end position="148"/>
    </location>
</feature>
<keyword evidence="2" id="KW-0472">Membrane</keyword>
<proteinExistence type="predicted"/>
<accession>A0A0G4GPD2</accession>
<feature type="compositionally biased region" description="Basic and acidic residues" evidence="1">
    <location>
        <begin position="481"/>
        <end position="490"/>
    </location>
</feature>
<feature type="compositionally biased region" description="Basic and acidic residues" evidence="1">
    <location>
        <begin position="97"/>
        <end position="108"/>
    </location>
</feature>
<keyword evidence="2" id="KW-1133">Transmembrane helix</keyword>
<dbReference type="AlphaFoldDB" id="A0A0G4GPD2"/>